<dbReference type="AlphaFoldDB" id="A0A9D1J5G3"/>
<dbReference type="SUPFAM" id="SSF46785">
    <property type="entry name" value="Winged helix' DNA-binding domain"/>
    <property type="match status" value="2"/>
</dbReference>
<protein>
    <submittedName>
        <fullName evidence="5">SMC-Scp complex subunit ScpB</fullName>
    </submittedName>
</protein>
<evidence type="ECO:0000256" key="4">
    <source>
        <dbReference type="ARBA" id="ARBA00023306"/>
    </source>
</evidence>
<dbReference type="Pfam" id="PF04079">
    <property type="entry name" value="SMC_ScpB"/>
    <property type="match status" value="1"/>
</dbReference>
<dbReference type="Gene3D" id="1.10.10.10">
    <property type="entry name" value="Winged helix-like DNA-binding domain superfamily/Winged helix DNA-binding domain"/>
    <property type="match status" value="2"/>
</dbReference>
<dbReference type="PIRSF" id="PIRSF019345">
    <property type="entry name" value="ScpB"/>
    <property type="match status" value="1"/>
</dbReference>
<name>A0A9D1J5G3_9FIRM</name>
<dbReference type="PANTHER" id="PTHR34298">
    <property type="entry name" value="SEGREGATION AND CONDENSATION PROTEIN B"/>
    <property type="match status" value="1"/>
</dbReference>
<evidence type="ECO:0000256" key="1">
    <source>
        <dbReference type="ARBA" id="ARBA00022490"/>
    </source>
</evidence>
<accession>A0A9D1J5G3</accession>
<keyword evidence="2" id="KW-0132">Cell division</keyword>
<dbReference type="NCBIfam" id="TIGR00281">
    <property type="entry name" value="SMC-Scp complex subunit ScpB"/>
    <property type="match status" value="1"/>
</dbReference>
<evidence type="ECO:0000313" key="5">
    <source>
        <dbReference type="EMBL" id="HIR61627.1"/>
    </source>
</evidence>
<dbReference type="EMBL" id="DVHA01000281">
    <property type="protein sequence ID" value="HIR61627.1"/>
    <property type="molecule type" value="Genomic_DNA"/>
</dbReference>
<keyword evidence="3" id="KW-0159">Chromosome partition</keyword>
<dbReference type="Proteomes" id="UP000824241">
    <property type="component" value="Unassembled WGS sequence"/>
</dbReference>
<evidence type="ECO:0000313" key="6">
    <source>
        <dbReference type="Proteomes" id="UP000824241"/>
    </source>
</evidence>
<dbReference type="PANTHER" id="PTHR34298:SF2">
    <property type="entry name" value="SEGREGATION AND CONDENSATION PROTEIN B"/>
    <property type="match status" value="1"/>
</dbReference>
<evidence type="ECO:0000256" key="3">
    <source>
        <dbReference type="ARBA" id="ARBA00022829"/>
    </source>
</evidence>
<gene>
    <name evidence="5" type="primary">scpB</name>
    <name evidence="5" type="ORF">IAB37_08650</name>
</gene>
<comment type="caution">
    <text evidence="5">The sequence shown here is derived from an EMBL/GenBank/DDBJ whole genome shotgun (WGS) entry which is preliminary data.</text>
</comment>
<dbReference type="InterPro" id="IPR036388">
    <property type="entry name" value="WH-like_DNA-bd_sf"/>
</dbReference>
<proteinExistence type="predicted"/>
<keyword evidence="4" id="KW-0131">Cell cycle</keyword>
<reference evidence="5" key="1">
    <citation type="submission" date="2020-10" db="EMBL/GenBank/DDBJ databases">
        <authorList>
            <person name="Gilroy R."/>
        </authorList>
    </citation>
    <scope>NUCLEOTIDE SEQUENCE</scope>
    <source>
        <strain evidence="5">CHK189-12415</strain>
    </source>
</reference>
<dbReference type="InterPro" id="IPR005234">
    <property type="entry name" value="ScpB_csome_segregation"/>
</dbReference>
<keyword evidence="1" id="KW-0963">Cytoplasm</keyword>
<sequence length="180" mass="19644">MNYQAAIEAILFVSGTPLEVERLAAGLGIDTAAAREQLLLYSQKLEEEDRGLRLLFLDDMVQLSAKPQFEPQIITVTDLKHASPLSGAAMEVLAIIAYNQPVTKGFIEQVRGVESGNVVNNLVEKGLIEEHERLMVPGRPLTYRTTANFLRAFGLSSLADLPPLPANLAEQAEGEETEEG</sequence>
<evidence type="ECO:0000256" key="2">
    <source>
        <dbReference type="ARBA" id="ARBA00022618"/>
    </source>
</evidence>
<dbReference type="GO" id="GO:0051304">
    <property type="term" value="P:chromosome separation"/>
    <property type="evidence" value="ECO:0007669"/>
    <property type="project" value="InterPro"/>
</dbReference>
<dbReference type="InterPro" id="IPR036390">
    <property type="entry name" value="WH_DNA-bd_sf"/>
</dbReference>
<dbReference type="GO" id="GO:0051301">
    <property type="term" value="P:cell division"/>
    <property type="evidence" value="ECO:0007669"/>
    <property type="project" value="UniProtKB-KW"/>
</dbReference>
<reference evidence="5" key="2">
    <citation type="journal article" date="2021" name="PeerJ">
        <title>Extensive microbial diversity within the chicken gut microbiome revealed by metagenomics and culture.</title>
        <authorList>
            <person name="Gilroy R."/>
            <person name="Ravi A."/>
            <person name="Getino M."/>
            <person name="Pursley I."/>
            <person name="Horton D.L."/>
            <person name="Alikhan N.F."/>
            <person name="Baker D."/>
            <person name="Gharbi K."/>
            <person name="Hall N."/>
            <person name="Watson M."/>
            <person name="Adriaenssens E.M."/>
            <person name="Foster-Nyarko E."/>
            <person name="Jarju S."/>
            <person name="Secka A."/>
            <person name="Antonio M."/>
            <person name="Oren A."/>
            <person name="Chaudhuri R.R."/>
            <person name="La Ragione R."/>
            <person name="Hildebrand F."/>
            <person name="Pallen M.J."/>
        </authorList>
    </citation>
    <scope>NUCLEOTIDE SEQUENCE</scope>
    <source>
        <strain evidence="5">CHK189-12415</strain>
    </source>
</reference>
<organism evidence="5 6">
    <name type="scientific">Candidatus Faecivivens stercoravium</name>
    <dbReference type="NCBI Taxonomy" id="2840803"/>
    <lineage>
        <taxon>Bacteria</taxon>
        <taxon>Bacillati</taxon>
        <taxon>Bacillota</taxon>
        <taxon>Clostridia</taxon>
        <taxon>Eubacteriales</taxon>
        <taxon>Oscillospiraceae</taxon>
        <taxon>Oscillospiraceae incertae sedis</taxon>
        <taxon>Candidatus Faecivivens</taxon>
    </lineage>
</organism>